<protein>
    <submittedName>
        <fullName evidence="2">Uncharacterized protein</fullName>
    </submittedName>
</protein>
<comment type="caution">
    <text evidence="2">The sequence shown here is derived from an EMBL/GenBank/DDBJ whole genome shotgun (WGS) entry which is preliminary data.</text>
</comment>
<evidence type="ECO:0000256" key="1">
    <source>
        <dbReference type="SAM" id="MobiDB-lite"/>
    </source>
</evidence>
<accession>A0A9W9IZY8</accession>
<organism evidence="2 3">
    <name type="scientific">Penicillium cf. viridicatum</name>
    <dbReference type="NCBI Taxonomy" id="2972119"/>
    <lineage>
        <taxon>Eukaryota</taxon>
        <taxon>Fungi</taxon>
        <taxon>Dikarya</taxon>
        <taxon>Ascomycota</taxon>
        <taxon>Pezizomycotina</taxon>
        <taxon>Eurotiomycetes</taxon>
        <taxon>Eurotiomycetidae</taxon>
        <taxon>Eurotiales</taxon>
        <taxon>Aspergillaceae</taxon>
        <taxon>Penicillium</taxon>
    </lineage>
</organism>
<reference evidence="2" key="1">
    <citation type="submission" date="2022-11" db="EMBL/GenBank/DDBJ databases">
        <authorList>
            <person name="Petersen C."/>
        </authorList>
    </citation>
    <scope>NUCLEOTIDE SEQUENCE</scope>
    <source>
        <strain evidence="2">IBT 20477</strain>
    </source>
</reference>
<feature type="compositionally biased region" description="Polar residues" evidence="1">
    <location>
        <begin position="24"/>
        <end position="36"/>
    </location>
</feature>
<keyword evidence="3" id="KW-1185">Reference proteome</keyword>
<sequence>MASFGDWDSEASPEGTDRAFPSQDEATPQNQTSLPASGSLEKEQAERHLNFLDKRRATTLEATHQNEYMLERLRMPLHCIDEDIATEQKMAQ</sequence>
<evidence type="ECO:0000313" key="2">
    <source>
        <dbReference type="EMBL" id="KAJ5187850.1"/>
    </source>
</evidence>
<evidence type="ECO:0000313" key="3">
    <source>
        <dbReference type="Proteomes" id="UP001150942"/>
    </source>
</evidence>
<reference evidence="2" key="2">
    <citation type="journal article" date="2023" name="IMA Fungus">
        <title>Comparative genomic study of the Penicillium genus elucidates a diverse pangenome and 15 lateral gene transfer events.</title>
        <authorList>
            <person name="Petersen C."/>
            <person name="Sorensen T."/>
            <person name="Nielsen M.R."/>
            <person name="Sondergaard T.E."/>
            <person name="Sorensen J.L."/>
            <person name="Fitzpatrick D.A."/>
            <person name="Frisvad J.C."/>
            <person name="Nielsen K.L."/>
        </authorList>
    </citation>
    <scope>NUCLEOTIDE SEQUENCE</scope>
    <source>
        <strain evidence="2">IBT 20477</strain>
    </source>
</reference>
<dbReference type="OrthoDB" id="10461149at2759"/>
<dbReference type="Proteomes" id="UP001150942">
    <property type="component" value="Unassembled WGS sequence"/>
</dbReference>
<proteinExistence type="predicted"/>
<dbReference type="AlphaFoldDB" id="A0A9W9IZY8"/>
<gene>
    <name evidence="2" type="ORF">N7449_010844</name>
</gene>
<name>A0A9W9IZY8_9EURO</name>
<dbReference type="EMBL" id="JAPQKQ010000007">
    <property type="protein sequence ID" value="KAJ5187850.1"/>
    <property type="molecule type" value="Genomic_DNA"/>
</dbReference>
<feature type="region of interest" description="Disordered" evidence="1">
    <location>
        <begin position="1"/>
        <end position="47"/>
    </location>
</feature>